<reference evidence="2 3" key="1">
    <citation type="submission" date="2023-07" db="EMBL/GenBank/DDBJ databases">
        <title>Sequencing the genomes of 1000 actinobacteria strains.</title>
        <authorList>
            <person name="Klenk H.-P."/>
        </authorList>
    </citation>
    <scope>NUCLEOTIDE SEQUENCE [LARGE SCALE GENOMIC DNA]</scope>
    <source>
        <strain evidence="2 3">DSM 46740</strain>
    </source>
</reference>
<comment type="caution">
    <text evidence="2">The sequence shown here is derived from an EMBL/GenBank/DDBJ whole genome shotgun (WGS) entry which is preliminary data.</text>
</comment>
<dbReference type="EMBL" id="JAUSQU010000001">
    <property type="protein sequence ID" value="MDP9840870.1"/>
    <property type="molecule type" value="Genomic_DNA"/>
</dbReference>
<sequence>MHHLGEGTQTRPGPQLTAAHGDPGGLPGELHVPAACAAAPAAVTACTAGAADSPSAQAVVVATGKPVATTTAMAKIGINFRSIFPPVVMIGSSSPVMLAPAVPANGKRTLSKADGLPGACR</sequence>
<protein>
    <submittedName>
        <fullName evidence="2">Uncharacterized protein</fullName>
    </submittedName>
</protein>
<proteinExistence type="predicted"/>
<evidence type="ECO:0000313" key="2">
    <source>
        <dbReference type="EMBL" id="MDP9840870.1"/>
    </source>
</evidence>
<feature type="region of interest" description="Disordered" evidence="1">
    <location>
        <begin position="1"/>
        <end position="30"/>
    </location>
</feature>
<accession>A0ABT9Q2A9</accession>
<evidence type="ECO:0000256" key="1">
    <source>
        <dbReference type="SAM" id="MobiDB-lite"/>
    </source>
</evidence>
<keyword evidence="3" id="KW-1185">Reference proteome</keyword>
<gene>
    <name evidence="2" type="ORF">J2853_000081</name>
</gene>
<name>A0ABT9Q2A9_9ACTN</name>
<organism evidence="2 3">
    <name type="scientific">Streptosporangium lutulentum</name>
    <dbReference type="NCBI Taxonomy" id="1461250"/>
    <lineage>
        <taxon>Bacteria</taxon>
        <taxon>Bacillati</taxon>
        <taxon>Actinomycetota</taxon>
        <taxon>Actinomycetes</taxon>
        <taxon>Streptosporangiales</taxon>
        <taxon>Streptosporangiaceae</taxon>
        <taxon>Streptosporangium</taxon>
    </lineage>
</organism>
<dbReference type="Proteomes" id="UP001225356">
    <property type="component" value="Unassembled WGS sequence"/>
</dbReference>
<evidence type="ECO:0000313" key="3">
    <source>
        <dbReference type="Proteomes" id="UP001225356"/>
    </source>
</evidence>